<comment type="caution">
    <text evidence="1">The sequence shown here is derived from an EMBL/GenBank/DDBJ whole genome shotgun (WGS) entry which is preliminary data.</text>
</comment>
<name>A0A0F9A9V8_9ZZZZ</name>
<organism evidence="1">
    <name type="scientific">marine sediment metagenome</name>
    <dbReference type="NCBI Taxonomy" id="412755"/>
    <lineage>
        <taxon>unclassified sequences</taxon>
        <taxon>metagenomes</taxon>
        <taxon>ecological metagenomes</taxon>
    </lineage>
</organism>
<dbReference type="EMBL" id="LAZR01058846">
    <property type="protein sequence ID" value="KKK69041.1"/>
    <property type="molecule type" value="Genomic_DNA"/>
</dbReference>
<sequence>RWHRHNFGMDIRLFEDDGEAALILAYTEGKPLVGKSRIESVQFFIDSPL</sequence>
<dbReference type="AlphaFoldDB" id="A0A0F9A9V8"/>
<accession>A0A0F9A9V8</accession>
<gene>
    <name evidence="1" type="ORF">LCGC14_2938000</name>
</gene>
<proteinExistence type="predicted"/>
<protein>
    <submittedName>
        <fullName evidence="1">Uncharacterized protein</fullName>
    </submittedName>
</protein>
<feature type="non-terminal residue" evidence="1">
    <location>
        <position position="1"/>
    </location>
</feature>
<reference evidence="1" key="1">
    <citation type="journal article" date="2015" name="Nature">
        <title>Complex archaea that bridge the gap between prokaryotes and eukaryotes.</title>
        <authorList>
            <person name="Spang A."/>
            <person name="Saw J.H."/>
            <person name="Jorgensen S.L."/>
            <person name="Zaremba-Niedzwiedzka K."/>
            <person name="Martijn J."/>
            <person name="Lind A.E."/>
            <person name="van Eijk R."/>
            <person name="Schleper C."/>
            <person name="Guy L."/>
            <person name="Ettema T.J."/>
        </authorList>
    </citation>
    <scope>NUCLEOTIDE SEQUENCE</scope>
</reference>
<evidence type="ECO:0000313" key="1">
    <source>
        <dbReference type="EMBL" id="KKK69041.1"/>
    </source>
</evidence>